<dbReference type="InterPro" id="IPR050090">
    <property type="entry name" value="Tyrosine_recombinase_XerCD"/>
</dbReference>
<dbReference type="CDD" id="cd01189">
    <property type="entry name" value="INT_ICEBs1_C_like"/>
    <property type="match status" value="1"/>
</dbReference>
<evidence type="ECO:0000313" key="10">
    <source>
        <dbReference type="Proteomes" id="UP000277570"/>
    </source>
</evidence>
<name>A0ABY6SXW5_9CLOT</name>
<proteinExistence type="inferred from homology"/>
<dbReference type="PANTHER" id="PTHR30349:SF64">
    <property type="entry name" value="PROPHAGE INTEGRASE INTD-RELATED"/>
    <property type="match status" value="1"/>
</dbReference>
<dbReference type="InterPro" id="IPR028259">
    <property type="entry name" value="AP2-like_int_N"/>
</dbReference>
<keyword evidence="4 6" id="KW-0238">DNA-binding</keyword>
<dbReference type="Gene3D" id="1.10.443.10">
    <property type="entry name" value="Intergrase catalytic core"/>
    <property type="match status" value="1"/>
</dbReference>
<comment type="similarity">
    <text evidence="2">Belongs to the 'phage' integrase family.</text>
</comment>
<protein>
    <submittedName>
        <fullName evidence="9">Phage integrase site specific recombinase</fullName>
    </submittedName>
</protein>
<accession>A0ABY6SXW5</accession>
<comment type="function">
    <text evidence="1">Site-specific tyrosine recombinase, which acts by catalyzing the cutting and rejoining of the recombining DNA molecules.</text>
</comment>
<dbReference type="Pfam" id="PF00589">
    <property type="entry name" value="Phage_integrase"/>
    <property type="match status" value="1"/>
</dbReference>
<dbReference type="PROSITE" id="PS51898">
    <property type="entry name" value="TYR_RECOMBINASE"/>
    <property type="match status" value="1"/>
</dbReference>
<organism evidence="9 10">
    <name type="scientific">Clostridium carnis</name>
    <dbReference type="NCBI Taxonomy" id="1530"/>
    <lineage>
        <taxon>Bacteria</taxon>
        <taxon>Bacillati</taxon>
        <taxon>Bacillota</taxon>
        <taxon>Clostridia</taxon>
        <taxon>Eubacteriales</taxon>
        <taxon>Clostridiaceae</taxon>
        <taxon>Clostridium</taxon>
    </lineage>
</organism>
<comment type="caution">
    <text evidence="9">The sequence shown here is derived from an EMBL/GenBank/DDBJ whole genome shotgun (WGS) entry which is preliminary data.</text>
</comment>
<evidence type="ECO:0000256" key="4">
    <source>
        <dbReference type="ARBA" id="ARBA00023125"/>
    </source>
</evidence>
<feature type="domain" description="Tyr recombinase" evidence="7">
    <location>
        <begin position="170"/>
        <end position="352"/>
    </location>
</feature>
<evidence type="ECO:0000256" key="1">
    <source>
        <dbReference type="ARBA" id="ARBA00003283"/>
    </source>
</evidence>
<evidence type="ECO:0000259" key="8">
    <source>
        <dbReference type="PROSITE" id="PS51900"/>
    </source>
</evidence>
<evidence type="ECO:0000256" key="5">
    <source>
        <dbReference type="ARBA" id="ARBA00023172"/>
    </source>
</evidence>
<dbReference type="PROSITE" id="PS51900">
    <property type="entry name" value="CB"/>
    <property type="match status" value="1"/>
</dbReference>
<keyword evidence="3" id="KW-0229">DNA integration</keyword>
<dbReference type="EMBL" id="UYIN01000020">
    <property type="protein sequence ID" value="VDG73395.1"/>
    <property type="molecule type" value="Genomic_DNA"/>
</dbReference>
<gene>
    <name evidence="9" type="primary">xerC</name>
    <name evidence="9" type="ORF">NCTC10913_03730</name>
</gene>
<keyword evidence="10" id="KW-1185">Reference proteome</keyword>
<dbReference type="InterPro" id="IPR011010">
    <property type="entry name" value="DNA_brk_join_enz"/>
</dbReference>
<reference evidence="9 10" key="1">
    <citation type="submission" date="2018-11" db="EMBL/GenBank/DDBJ databases">
        <authorList>
            <consortium name="Pathogen Informatics"/>
        </authorList>
    </citation>
    <scope>NUCLEOTIDE SEQUENCE [LARGE SCALE GENOMIC DNA]</scope>
    <source>
        <strain evidence="9 10">NCTC10913</strain>
    </source>
</reference>
<evidence type="ECO:0000256" key="2">
    <source>
        <dbReference type="ARBA" id="ARBA00008857"/>
    </source>
</evidence>
<dbReference type="PANTHER" id="PTHR30349">
    <property type="entry name" value="PHAGE INTEGRASE-RELATED"/>
    <property type="match status" value="1"/>
</dbReference>
<dbReference type="Pfam" id="PF14659">
    <property type="entry name" value="Phage_int_SAM_3"/>
    <property type="match status" value="1"/>
</dbReference>
<dbReference type="SUPFAM" id="SSF56349">
    <property type="entry name" value="DNA breaking-rejoining enzymes"/>
    <property type="match status" value="1"/>
</dbReference>
<evidence type="ECO:0000313" key="9">
    <source>
        <dbReference type="EMBL" id="VDG73395.1"/>
    </source>
</evidence>
<dbReference type="Gene3D" id="1.10.150.130">
    <property type="match status" value="1"/>
</dbReference>
<evidence type="ECO:0000259" key="7">
    <source>
        <dbReference type="PROSITE" id="PS51898"/>
    </source>
</evidence>
<evidence type="ECO:0000256" key="3">
    <source>
        <dbReference type="ARBA" id="ARBA00022908"/>
    </source>
</evidence>
<dbReference type="InterPro" id="IPR002104">
    <property type="entry name" value="Integrase_catalytic"/>
</dbReference>
<keyword evidence="5" id="KW-0233">DNA recombination</keyword>
<dbReference type="Proteomes" id="UP000277570">
    <property type="component" value="Unassembled WGS sequence"/>
</dbReference>
<sequence>MDYNITYRKKDKGWQYIISRKDEHGKWKQIKSKQGFKTKNGDAKPAAEEYLKELKSKENLNQELQGITFKEFTDMYLEHIKLHMQNNTVKLYSSALNYFTELNNMQVDKITTIHIQKCIDEMIKKGLSYGTVKAYKNRITAIFNSATNKYNLLTKSPADNLELKIQKEPSKKKALTENELKDLISKTKNLKYKVIFSLAGMCGLRIGEILGLRWDKIDFKNDTIEIDIQWKNLDDKKIGFGELKSKNSYRTIPLPPYVKQLLIQWRNYKPTDISNRVIAYKCIAGLTQLLKNYTKKLGYDLTIHEFRHTYATSLIARGIDFKTVAKLMGHDIEQTMKTYSHVTDEMLNNATELIKKIF</sequence>
<dbReference type="RefSeq" id="WP_125149511.1">
    <property type="nucleotide sequence ID" value="NZ_UYIN01000020.1"/>
</dbReference>
<dbReference type="Pfam" id="PF14657">
    <property type="entry name" value="Arm-DNA-bind_4"/>
    <property type="match status" value="1"/>
</dbReference>
<feature type="domain" description="Core-binding (CB)" evidence="8">
    <location>
        <begin position="67"/>
        <end position="147"/>
    </location>
</feature>
<dbReference type="InterPro" id="IPR013762">
    <property type="entry name" value="Integrase-like_cat_sf"/>
</dbReference>
<dbReference type="InterPro" id="IPR044068">
    <property type="entry name" value="CB"/>
</dbReference>
<dbReference type="InterPro" id="IPR004107">
    <property type="entry name" value="Integrase_SAM-like_N"/>
</dbReference>
<evidence type="ECO:0000256" key="6">
    <source>
        <dbReference type="PROSITE-ProRule" id="PRU01248"/>
    </source>
</evidence>
<dbReference type="InterPro" id="IPR010998">
    <property type="entry name" value="Integrase_recombinase_N"/>
</dbReference>